<dbReference type="GO" id="GO:0030288">
    <property type="term" value="C:outer membrane-bounded periplasmic space"/>
    <property type="evidence" value="ECO:0007669"/>
    <property type="project" value="InterPro"/>
</dbReference>
<sequence>MRPVLALALVLLAAAPANLGTAQARGGYLAGQPPIDAVRLLPPPPAPGSSQDAFDRATAAAARAGVDGPAWKAAIREANIPDANFMQGLSCAVGVQVSAEKTPTIQKLFMSVTSDFVGPMEQAKSAWKRPRPFSVDGGPACDPRVAAGQGEKLGYAYPSGHAGIGWLLALVLSDAAPARADAIRAWGAEVGQHRVDCRVHWASDVAAGRMLGLAVYTRVSASPAYQADIKAAAAEIAKAAPISCPAG</sequence>
<comment type="catalytic activity">
    <reaction evidence="1">
        <text>a phosphate monoester + H2O = an alcohol + phosphate</text>
        <dbReference type="Rhea" id="RHEA:15017"/>
        <dbReference type="ChEBI" id="CHEBI:15377"/>
        <dbReference type="ChEBI" id="CHEBI:30879"/>
        <dbReference type="ChEBI" id="CHEBI:43474"/>
        <dbReference type="ChEBI" id="CHEBI:67140"/>
        <dbReference type="EC" id="3.1.3.2"/>
    </reaction>
</comment>
<organism evidence="4 5">
    <name type="scientific">Phenylobacterium parvum</name>
    <dbReference type="NCBI Taxonomy" id="2201350"/>
    <lineage>
        <taxon>Bacteria</taxon>
        <taxon>Pseudomonadati</taxon>
        <taxon>Pseudomonadota</taxon>
        <taxon>Alphaproteobacteria</taxon>
        <taxon>Caulobacterales</taxon>
        <taxon>Caulobacteraceae</taxon>
        <taxon>Phenylobacterium</taxon>
    </lineage>
</organism>
<dbReference type="InterPro" id="IPR000326">
    <property type="entry name" value="PAP2/HPO"/>
</dbReference>
<feature type="domain" description="Phosphatidic acid phosphatase type 2/haloperoxidase" evidence="3">
    <location>
        <begin position="104"/>
        <end position="220"/>
    </location>
</feature>
<proteinExistence type="inferred from homology"/>
<dbReference type="KEGG" id="phb:HYN04_09530"/>
<dbReference type="InterPro" id="IPR036938">
    <property type="entry name" value="PAP2/HPO_sf"/>
</dbReference>
<keyword evidence="2" id="KW-0732">Signal</keyword>
<dbReference type="AlphaFoldDB" id="A0A2Z3HV04"/>
<dbReference type="SUPFAM" id="SSF48317">
    <property type="entry name" value="Acid phosphatase/Vanadium-dependent haloperoxidase"/>
    <property type="match status" value="1"/>
</dbReference>
<evidence type="ECO:0000256" key="1">
    <source>
        <dbReference type="PIRNR" id="PIRNR000897"/>
    </source>
</evidence>
<dbReference type="Gene3D" id="1.20.144.10">
    <property type="entry name" value="Phosphatidic acid phosphatase type 2/haloperoxidase"/>
    <property type="match status" value="1"/>
</dbReference>
<dbReference type="RefSeq" id="WP_110450543.1">
    <property type="nucleotide sequence ID" value="NZ_CP029479.1"/>
</dbReference>
<dbReference type="InterPro" id="IPR001011">
    <property type="entry name" value="Acid_Pase_classA_bac"/>
</dbReference>
<dbReference type="EMBL" id="CP029479">
    <property type="protein sequence ID" value="AWM77976.1"/>
    <property type="molecule type" value="Genomic_DNA"/>
</dbReference>
<keyword evidence="5" id="KW-1185">Reference proteome</keyword>
<comment type="similarity">
    <text evidence="1">Belongs to the class A bacterial acid phosphatase family.</text>
</comment>
<evidence type="ECO:0000256" key="2">
    <source>
        <dbReference type="SAM" id="SignalP"/>
    </source>
</evidence>
<dbReference type="Proteomes" id="UP000247763">
    <property type="component" value="Chromosome"/>
</dbReference>
<evidence type="ECO:0000259" key="3">
    <source>
        <dbReference type="SMART" id="SM00014"/>
    </source>
</evidence>
<dbReference type="OrthoDB" id="9805301at2"/>
<dbReference type="PRINTS" id="PR00483">
    <property type="entry name" value="BACPHPHTASE"/>
</dbReference>
<feature type="signal peptide" evidence="2">
    <location>
        <begin position="1"/>
        <end position="19"/>
    </location>
</feature>
<feature type="chain" id="PRO_5016355356" description="Acid phosphatase" evidence="2">
    <location>
        <begin position="20"/>
        <end position="247"/>
    </location>
</feature>
<gene>
    <name evidence="4" type="ORF">HYN04_09530</name>
</gene>
<dbReference type="PIRSF" id="PIRSF000897">
    <property type="entry name" value="Acid_Ptase_ClsA"/>
    <property type="match status" value="1"/>
</dbReference>
<dbReference type="EC" id="3.1.3.2" evidence="1"/>
<accession>A0A2Z3HV04</accession>
<name>A0A2Z3HV04_9CAUL</name>
<dbReference type="GO" id="GO:0003993">
    <property type="term" value="F:acid phosphatase activity"/>
    <property type="evidence" value="ECO:0007669"/>
    <property type="project" value="UniProtKB-EC"/>
</dbReference>
<keyword evidence="1" id="KW-0378">Hydrolase</keyword>
<protein>
    <recommendedName>
        <fullName evidence="1">Acid phosphatase</fullName>
        <ecNumber evidence="1">3.1.3.2</ecNumber>
    </recommendedName>
</protein>
<dbReference type="SMART" id="SM00014">
    <property type="entry name" value="acidPPc"/>
    <property type="match status" value="1"/>
</dbReference>
<evidence type="ECO:0000313" key="4">
    <source>
        <dbReference type="EMBL" id="AWM77976.1"/>
    </source>
</evidence>
<evidence type="ECO:0000313" key="5">
    <source>
        <dbReference type="Proteomes" id="UP000247763"/>
    </source>
</evidence>
<reference evidence="5" key="1">
    <citation type="submission" date="2018-05" db="EMBL/GenBank/DDBJ databases">
        <title>Genome sequencing of Phenylobacterium sp. HYN0004.</title>
        <authorList>
            <person name="Yi H."/>
            <person name="Baek C."/>
        </authorList>
    </citation>
    <scope>NUCLEOTIDE SEQUENCE [LARGE SCALE GENOMIC DNA]</scope>
    <source>
        <strain evidence="5">HYN0004</strain>
    </source>
</reference>
<dbReference type="Pfam" id="PF01569">
    <property type="entry name" value="PAP2"/>
    <property type="match status" value="1"/>
</dbReference>